<evidence type="ECO:0000313" key="5">
    <source>
        <dbReference type="EMBL" id="AIA84074.1"/>
    </source>
</evidence>
<reference evidence="5" key="1">
    <citation type="journal article" date="2013" name="Environ. Microbiol.">
        <title>Seasonally variable intestinal metagenomes of the red palm weevil (Rhynchophorus ferrugineus).</title>
        <authorList>
            <person name="Jia S."/>
            <person name="Zhang X."/>
            <person name="Zhang G."/>
            <person name="Yin A."/>
            <person name="Zhang S."/>
            <person name="Li F."/>
            <person name="Wang L."/>
            <person name="Zhao D."/>
            <person name="Yun Q."/>
            <person name="Tala"/>
            <person name="Wang J."/>
            <person name="Sun G."/>
            <person name="Baabdullah M."/>
            <person name="Yu X."/>
            <person name="Hu S."/>
            <person name="Al-Mssallem I.S."/>
            <person name="Yu J."/>
        </authorList>
    </citation>
    <scope>NUCLEOTIDE SEQUENCE</scope>
</reference>
<protein>
    <submittedName>
        <fullName evidence="5">Glyco_hydro_43</fullName>
    </submittedName>
</protein>
<dbReference type="EMBL" id="KF116826">
    <property type="protein sequence ID" value="AIA84074.1"/>
    <property type="molecule type" value="Genomic_DNA"/>
</dbReference>
<dbReference type="AlphaFoldDB" id="A0A060BMF1"/>
<dbReference type="PANTHER" id="PTHR42812:SF15">
    <property type="entry name" value="HYDROLASE, PUTATIVE (AFU_ORTHOLOGUE AFUA_2G00930)-RELATED"/>
    <property type="match status" value="1"/>
</dbReference>
<dbReference type="GO" id="GO:0004553">
    <property type="term" value="F:hydrolase activity, hydrolyzing O-glycosyl compounds"/>
    <property type="evidence" value="ECO:0007669"/>
    <property type="project" value="InterPro"/>
</dbReference>
<dbReference type="Pfam" id="PF04616">
    <property type="entry name" value="Glyco_hydro_43"/>
    <property type="match status" value="1"/>
</dbReference>
<organism evidence="5">
    <name type="scientific">uncultured Caldicellulosiruptor sp</name>
    <dbReference type="NCBI Taxonomy" id="569407"/>
    <lineage>
        <taxon>Bacteria</taxon>
        <taxon>Bacillati</taxon>
        <taxon>Bacillota</taxon>
        <taxon>Bacillota incertae sedis</taxon>
        <taxon>Caldicellulosiruptorales</taxon>
        <taxon>Caldicellulosiruptoraceae</taxon>
        <taxon>Caldicellulosiruptor</taxon>
        <taxon>environmental samples</taxon>
    </lineage>
</organism>
<evidence type="ECO:0000256" key="2">
    <source>
        <dbReference type="ARBA" id="ARBA00022801"/>
    </source>
</evidence>
<dbReference type="InterPro" id="IPR023296">
    <property type="entry name" value="Glyco_hydro_beta-prop_sf"/>
</dbReference>
<dbReference type="SUPFAM" id="SSF75005">
    <property type="entry name" value="Arabinanase/levansucrase/invertase"/>
    <property type="match status" value="1"/>
</dbReference>
<evidence type="ECO:0000256" key="3">
    <source>
        <dbReference type="ARBA" id="ARBA00023295"/>
    </source>
</evidence>
<keyword evidence="2" id="KW-0378">Hydrolase</keyword>
<dbReference type="InterPro" id="IPR051795">
    <property type="entry name" value="Glycosyl_Hydrlase_43"/>
</dbReference>
<name>A0A060BMF1_9FIRM</name>
<feature type="site" description="Important for catalytic activity, responsible for pKa modulation of the active site Glu and correct orientation of both the proton donor and substrate" evidence="4">
    <location>
        <position position="42"/>
    </location>
</feature>
<accession>A0A060BMF1</accession>
<dbReference type="Gene3D" id="2.115.10.20">
    <property type="entry name" value="Glycosyl hydrolase domain, family 43"/>
    <property type="match status" value="1"/>
</dbReference>
<keyword evidence="3" id="KW-0326">Glycosidase</keyword>
<proteinExistence type="inferred from homology"/>
<comment type="similarity">
    <text evidence="1">Belongs to the glycosyl hydrolase 43 family.</text>
</comment>
<sequence>MRYFNNKFHVLFTTLTEGSYIYTSASAKGPWEKHKIDVFLYDPGMFVDNDGRLYVVSGNTDIFVTELDTVTLQAKSEQKQIFKAHRHGLEGNRCYHIGDYYYIYCYLVEAIVEGQDL</sequence>
<dbReference type="PANTHER" id="PTHR42812">
    <property type="entry name" value="BETA-XYLOSIDASE"/>
    <property type="match status" value="1"/>
</dbReference>
<dbReference type="InterPro" id="IPR006710">
    <property type="entry name" value="Glyco_hydro_43"/>
</dbReference>
<evidence type="ECO:0000256" key="1">
    <source>
        <dbReference type="ARBA" id="ARBA00009865"/>
    </source>
</evidence>
<feature type="non-terminal residue" evidence="5">
    <location>
        <position position="117"/>
    </location>
</feature>
<evidence type="ECO:0000256" key="4">
    <source>
        <dbReference type="PIRSR" id="PIRSR606710-2"/>
    </source>
</evidence>
<dbReference type="GO" id="GO:0005975">
    <property type="term" value="P:carbohydrate metabolic process"/>
    <property type="evidence" value="ECO:0007669"/>
    <property type="project" value="InterPro"/>
</dbReference>